<sequence length="97" mass="10813">MTEPITELDEHTNLKTNCIKKPGLSGEPVSLPDFKMGTTRSPRKIKKVQKSMHTKRSKMTDHGTVDAIRARGSTKIHSSNSPKEKSLVSIVQLYPPE</sequence>
<organism evidence="2 3">
    <name type="scientific">Caerostris darwini</name>
    <dbReference type="NCBI Taxonomy" id="1538125"/>
    <lineage>
        <taxon>Eukaryota</taxon>
        <taxon>Metazoa</taxon>
        <taxon>Ecdysozoa</taxon>
        <taxon>Arthropoda</taxon>
        <taxon>Chelicerata</taxon>
        <taxon>Arachnida</taxon>
        <taxon>Araneae</taxon>
        <taxon>Araneomorphae</taxon>
        <taxon>Entelegynae</taxon>
        <taxon>Araneoidea</taxon>
        <taxon>Araneidae</taxon>
        <taxon>Caerostris</taxon>
    </lineage>
</organism>
<evidence type="ECO:0000256" key="1">
    <source>
        <dbReference type="SAM" id="MobiDB-lite"/>
    </source>
</evidence>
<protein>
    <submittedName>
        <fullName evidence="2">Uncharacterized protein</fullName>
    </submittedName>
</protein>
<dbReference type="Proteomes" id="UP001054837">
    <property type="component" value="Unassembled WGS sequence"/>
</dbReference>
<dbReference type="EMBL" id="BPLQ01001853">
    <property type="protein sequence ID" value="GIX86090.1"/>
    <property type="molecule type" value="Genomic_DNA"/>
</dbReference>
<dbReference type="AlphaFoldDB" id="A0AAV4NQN6"/>
<name>A0AAV4NQN6_9ARAC</name>
<accession>A0AAV4NQN6</accession>
<proteinExistence type="predicted"/>
<feature type="compositionally biased region" description="Basic residues" evidence="1">
    <location>
        <begin position="41"/>
        <end position="57"/>
    </location>
</feature>
<comment type="caution">
    <text evidence="2">The sequence shown here is derived from an EMBL/GenBank/DDBJ whole genome shotgun (WGS) entry which is preliminary data.</text>
</comment>
<gene>
    <name evidence="2" type="ORF">CDAR_613351</name>
</gene>
<reference evidence="2 3" key="1">
    <citation type="submission" date="2021-06" db="EMBL/GenBank/DDBJ databases">
        <title>Caerostris darwini draft genome.</title>
        <authorList>
            <person name="Kono N."/>
            <person name="Arakawa K."/>
        </authorList>
    </citation>
    <scope>NUCLEOTIDE SEQUENCE [LARGE SCALE GENOMIC DNA]</scope>
</reference>
<keyword evidence="3" id="KW-1185">Reference proteome</keyword>
<evidence type="ECO:0000313" key="2">
    <source>
        <dbReference type="EMBL" id="GIX86090.1"/>
    </source>
</evidence>
<evidence type="ECO:0000313" key="3">
    <source>
        <dbReference type="Proteomes" id="UP001054837"/>
    </source>
</evidence>
<feature type="region of interest" description="Disordered" evidence="1">
    <location>
        <begin position="1"/>
        <end position="97"/>
    </location>
</feature>